<reference evidence="1 2" key="1">
    <citation type="journal article" date="2016" name="Genome Biol. Evol.">
        <title>Gene Family Evolution Reflects Adaptation to Soil Environmental Stressors in the Genome of the Collembolan Orchesella cincta.</title>
        <authorList>
            <person name="Faddeeva-Vakhrusheva A."/>
            <person name="Derks M.F."/>
            <person name="Anvar S.Y."/>
            <person name="Agamennone V."/>
            <person name="Suring W."/>
            <person name="Smit S."/>
            <person name="van Straalen N.M."/>
            <person name="Roelofs D."/>
        </authorList>
    </citation>
    <scope>NUCLEOTIDE SEQUENCE [LARGE SCALE GENOMIC DNA]</scope>
    <source>
        <tissue evidence="1">Mixed pool</tissue>
    </source>
</reference>
<name>A0A1D2MJ18_ORCCI</name>
<dbReference type="Proteomes" id="UP000094527">
    <property type="component" value="Unassembled WGS sequence"/>
</dbReference>
<dbReference type="AlphaFoldDB" id="A0A1D2MJ18"/>
<evidence type="ECO:0000313" key="2">
    <source>
        <dbReference type="Proteomes" id="UP000094527"/>
    </source>
</evidence>
<evidence type="ECO:0000313" key="1">
    <source>
        <dbReference type="EMBL" id="ODM92989.1"/>
    </source>
</evidence>
<proteinExistence type="predicted"/>
<accession>A0A1D2MJ18</accession>
<dbReference type="EMBL" id="LJIJ01001103">
    <property type="protein sequence ID" value="ODM92989.1"/>
    <property type="molecule type" value="Genomic_DNA"/>
</dbReference>
<protein>
    <submittedName>
        <fullName evidence="1">Uncharacterized protein</fullName>
    </submittedName>
</protein>
<organism evidence="1 2">
    <name type="scientific">Orchesella cincta</name>
    <name type="common">Springtail</name>
    <name type="synonym">Podura cincta</name>
    <dbReference type="NCBI Taxonomy" id="48709"/>
    <lineage>
        <taxon>Eukaryota</taxon>
        <taxon>Metazoa</taxon>
        <taxon>Ecdysozoa</taxon>
        <taxon>Arthropoda</taxon>
        <taxon>Hexapoda</taxon>
        <taxon>Collembola</taxon>
        <taxon>Entomobryomorpha</taxon>
        <taxon>Entomobryoidea</taxon>
        <taxon>Orchesellidae</taxon>
        <taxon>Orchesellinae</taxon>
        <taxon>Orchesella</taxon>
    </lineage>
</organism>
<comment type="caution">
    <text evidence="1">The sequence shown here is derived from an EMBL/GenBank/DDBJ whole genome shotgun (WGS) entry which is preliminary data.</text>
</comment>
<keyword evidence="2" id="KW-1185">Reference proteome</keyword>
<gene>
    <name evidence="1" type="ORF">Ocin01_13701</name>
</gene>
<sequence>MVADSELPASVLTNTVQFVGQMDGHTETVASYCAIKQIIQVSQWCPTGHATFSKQCLEQDDE</sequence>